<reference evidence="1 2" key="1">
    <citation type="submission" date="2018-09" db="EMBL/GenBank/DDBJ databases">
        <authorList>
            <person name="Wang X."/>
            <person name="Du Z."/>
        </authorList>
    </citation>
    <scope>NUCLEOTIDE SEQUENCE [LARGE SCALE GENOMIC DNA]</scope>
    <source>
        <strain evidence="1 2">N3</strain>
    </source>
</reference>
<comment type="caution">
    <text evidence="1">The sequence shown here is derived from an EMBL/GenBank/DDBJ whole genome shotgun (WGS) entry which is preliminary data.</text>
</comment>
<name>A0A418PT06_9BACT</name>
<sequence length="70" mass="8255">MFCFGKLVLIENPCKGKLGHLLFRVVNINFCNANFTFFNESLTPLLKQFFCFFRVEYSFFEATLKKKGEK</sequence>
<dbReference type="EMBL" id="QXML01000003">
    <property type="protein sequence ID" value="RIW16145.1"/>
    <property type="molecule type" value="Genomic_DNA"/>
</dbReference>
<dbReference type="Proteomes" id="UP000283522">
    <property type="component" value="Unassembled WGS sequence"/>
</dbReference>
<keyword evidence="2" id="KW-1185">Reference proteome</keyword>
<evidence type="ECO:0000313" key="2">
    <source>
        <dbReference type="Proteomes" id="UP000283522"/>
    </source>
</evidence>
<evidence type="ECO:0000313" key="1">
    <source>
        <dbReference type="EMBL" id="RIW16145.1"/>
    </source>
</evidence>
<protein>
    <submittedName>
        <fullName evidence="1">Uncharacterized protein</fullName>
    </submittedName>
</protein>
<accession>A0A418PT06</accession>
<dbReference type="AlphaFoldDB" id="A0A418PT06"/>
<gene>
    <name evidence="1" type="ORF">D0X99_07185</name>
</gene>
<proteinExistence type="predicted"/>
<organism evidence="1 2">
    <name type="scientific">Algoriphagus lacus</name>
    <dbReference type="NCBI Taxonomy" id="2056311"/>
    <lineage>
        <taxon>Bacteria</taxon>
        <taxon>Pseudomonadati</taxon>
        <taxon>Bacteroidota</taxon>
        <taxon>Cytophagia</taxon>
        <taxon>Cytophagales</taxon>
        <taxon>Cyclobacteriaceae</taxon>
        <taxon>Algoriphagus</taxon>
    </lineage>
</organism>